<accession>A0A372LE87</accession>
<evidence type="ECO:0000313" key="3">
    <source>
        <dbReference type="EMBL" id="RFU63525.1"/>
    </source>
</evidence>
<dbReference type="InterPro" id="IPR019076">
    <property type="entry name" value="Spore_lipoprot_YhcN/YlaJ-like"/>
</dbReference>
<proteinExistence type="predicted"/>
<dbReference type="Proteomes" id="UP000262939">
    <property type="component" value="Unassembled WGS sequence"/>
</dbReference>
<feature type="chain" id="PRO_5039230440" evidence="2">
    <location>
        <begin position="26"/>
        <end position="203"/>
    </location>
</feature>
<keyword evidence="3" id="KW-0449">Lipoprotein</keyword>
<dbReference type="OrthoDB" id="2381329at2"/>
<protein>
    <submittedName>
        <fullName evidence="3">YhcN/YlaJ family sporulation lipoprotein</fullName>
    </submittedName>
</protein>
<dbReference type="GO" id="GO:0030435">
    <property type="term" value="P:sporulation resulting in formation of a cellular spore"/>
    <property type="evidence" value="ECO:0007669"/>
    <property type="project" value="InterPro"/>
</dbReference>
<name>A0A372LE87_9BACI</name>
<feature type="signal peptide" evidence="2">
    <location>
        <begin position="1"/>
        <end position="25"/>
    </location>
</feature>
<dbReference type="InterPro" id="IPR014247">
    <property type="entry name" value="Spore_lipoprot_YhcN/YlaJ"/>
</dbReference>
<dbReference type="Pfam" id="PF09580">
    <property type="entry name" value="Spore_YhcN_YlaJ"/>
    <property type="match status" value="1"/>
</dbReference>
<gene>
    <name evidence="3" type="ORF">D0466_11765</name>
</gene>
<evidence type="ECO:0000256" key="1">
    <source>
        <dbReference type="SAM" id="MobiDB-lite"/>
    </source>
</evidence>
<keyword evidence="2" id="KW-0732">Signal</keyword>
<evidence type="ECO:0000313" key="4">
    <source>
        <dbReference type="Proteomes" id="UP000262939"/>
    </source>
</evidence>
<dbReference type="NCBIfam" id="TIGR02898">
    <property type="entry name" value="spore_YhcN_YlaJ"/>
    <property type="match status" value="1"/>
</dbReference>
<dbReference type="PROSITE" id="PS51257">
    <property type="entry name" value="PROKAR_LIPOPROTEIN"/>
    <property type="match status" value="1"/>
</dbReference>
<reference evidence="3 4" key="1">
    <citation type="submission" date="2018-08" db="EMBL/GenBank/DDBJ databases">
        <title>Bacillus chawlae sp. nov., Bacillus glennii sp. nov., and Bacillus saganii sp. nov. Isolated from the Vehicle Assembly Building at Kennedy Space Center where the Viking Spacecraft were Assembled.</title>
        <authorList>
            <person name="Seuylemezian A."/>
            <person name="Vaishampayan P."/>
        </authorList>
    </citation>
    <scope>NUCLEOTIDE SEQUENCE [LARGE SCALE GENOMIC DNA]</scope>
    <source>
        <strain evidence="3 4">V44-8</strain>
    </source>
</reference>
<sequence length="203" mass="22281">MHVKKYWYAAIAFLFIAGCNSDNNAVENRDNHPQTSQVQNTAIRDIDKKNGKQVAGRLARLAEGVGHVNDATAVVLGNYAVVGIDVDANLERSEVGTVKYSVAQALSEDPAGANAVVVADADTNARIREMAQDIQNGRPIQGIMNELADITGRVIPDGPGDHFGPPQTNSLEDEKKEMGSQKERRIMERQQDKQSNHYKDKER</sequence>
<dbReference type="EMBL" id="QVTD01000006">
    <property type="protein sequence ID" value="RFU63525.1"/>
    <property type="molecule type" value="Genomic_DNA"/>
</dbReference>
<feature type="compositionally biased region" description="Basic and acidic residues" evidence="1">
    <location>
        <begin position="172"/>
        <end position="203"/>
    </location>
</feature>
<evidence type="ECO:0000256" key="2">
    <source>
        <dbReference type="SAM" id="SignalP"/>
    </source>
</evidence>
<comment type="caution">
    <text evidence="3">The sequence shown here is derived from an EMBL/GenBank/DDBJ whole genome shotgun (WGS) entry which is preliminary data.</text>
</comment>
<feature type="region of interest" description="Disordered" evidence="1">
    <location>
        <begin position="152"/>
        <end position="203"/>
    </location>
</feature>
<organism evidence="3 4">
    <name type="scientific">Peribacillus glennii</name>
    <dbReference type="NCBI Taxonomy" id="2303991"/>
    <lineage>
        <taxon>Bacteria</taxon>
        <taxon>Bacillati</taxon>
        <taxon>Bacillota</taxon>
        <taxon>Bacilli</taxon>
        <taxon>Bacillales</taxon>
        <taxon>Bacillaceae</taxon>
        <taxon>Peribacillus</taxon>
    </lineage>
</organism>
<keyword evidence="4" id="KW-1185">Reference proteome</keyword>
<dbReference type="AlphaFoldDB" id="A0A372LE87"/>